<dbReference type="SUPFAM" id="SSF52317">
    <property type="entry name" value="Class I glutamine amidotransferase-like"/>
    <property type="match status" value="1"/>
</dbReference>
<evidence type="ECO:0000259" key="2">
    <source>
        <dbReference type="Pfam" id="PF06283"/>
    </source>
</evidence>
<keyword evidence="4" id="KW-1185">Reference proteome</keyword>
<keyword evidence="1" id="KW-0732">Signal</keyword>
<dbReference type="Gene3D" id="3.40.50.880">
    <property type="match status" value="1"/>
</dbReference>
<dbReference type="AlphaFoldDB" id="A0A5C5Z5H3"/>
<protein>
    <submittedName>
        <fullName evidence="3">Trehalose utilization</fullName>
    </submittedName>
</protein>
<feature type="domain" description="ThuA-like" evidence="2">
    <location>
        <begin position="76"/>
        <end position="282"/>
    </location>
</feature>
<dbReference type="InterPro" id="IPR029010">
    <property type="entry name" value="ThuA-like"/>
</dbReference>
<proteinExistence type="predicted"/>
<evidence type="ECO:0000313" key="3">
    <source>
        <dbReference type="EMBL" id="TWT82455.1"/>
    </source>
</evidence>
<sequence precursor="true">MIHTTHSYSTMKRCLILSFLVLATASTVTAQTSDLEPSLTQVLIIVGPSTHPPGSHEVAAGGRLMAHCLERADNLKSFKATVVQGWPEDDALLDSAASIVFMGDTFPPQRLQNTDAILAKLSQMMQRGCGIVCVHYATGLLGQDVAADGEHPLLHWLGGYFANKTCPHHQGIAKIFPSATITPAAPLHPISRGWSEFTIHDEPYIDNYFGKENNQLAPNVTALATSMLPPEDPSQQVVAWCVQRDKPDGSGGRGFGIVMPHFFKNWNEENLRRFILNGIVWTSNREVPQEGVQSDLPNLKKFAPAAVEVSQR</sequence>
<accession>A0A5C5Z5H3</accession>
<dbReference type="Pfam" id="PF06283">
    <property type="entry name" value="ThuA"/>
    <property type="match status" value="1"/>
</dbReference>
<organism evidence="3 4">
    <name type="scientific">Novipirellula herctigrandis</name>
    <dbReference type="NCBI Taxonomy" id="2527986"/>
    <lineage>
        <taxon>Bacteria</taxon>
        <taxon>Pseudomonadati</taxon>
        <taxon>Planctomycetota</taxon>
        <taxon>Planctomycetia</taxon>
        <taxon>Pirellulales</taxon>
        <taxon>Pirellulaceae</taxon>
        <taxon>Novipirellula</taxon>
    </lineage>
</organism>
<comment type="caution">
    <text evidence="3">The sequence shown here is derived from an EMBL/GenBank/DDBJ whole genome shotgun (WGS) entry which is preliminary data.</text>
</comment>
<evidence type="ECO:0000256" key="1">
    <source>
        <dbReference type="SAM" id="SignalP"/>
    </source>
</evidence>
<reference evidence="3 4" key="1">
    <citation type="submission" date="2019-02" db="EMBL/GenBank/DDBJ databases">
        <title>Deep-cultivation of Planctomycetes and their phenomic and genomic characterization uncovers novel biology.</title>
        <authorList>
            <person name="Wiegand S."/>
            <person name="Jogler M."/>
            <person name="Boedeker C."/>
            <person name="Pinto D."/>
            <person name="Vollmers J."/>
            <person name="Rivas-Marin E."/>
            <person name="Kohn T."/>
            <person name="Peeters S.H."/>
            <person name="Heuer A."/>
            <person name="Rast P."/>
            <person name="Oberbeckmann S."/>
            <person name="Bunk B."/>
            <person name="Jeske O."/>
            <person name="Meyerdierks A."/>
            <person name="Storesund J.E."/>
            <person name="Kallscheuer N."/>
            <person name="Luecker S."/>
            <person name="Lage O.M."/>
            <person name="Pohl T."/>
            <person name="Merkel B.J."/>
            <person name="Hornburger P."/>
            <person name="Mueller R.-W."/>
            <person name="Bruemmer F."/>
            <person name="Labrenz M."/>
            <person name="Spormann A.M."/>
            <person name="Op Den Camp H."/>
            <person name="Overmann J."/>
            <person name="Amann R."/>
            <person name="Jetten M.S.M."/>
            <person name="Mascher T."/>
            <person name="Medema M.H."/>
            <person name="Devos D.P."/>
            <person name="Kaster A.-K."/>
            <person name="Ovreas L."/>
            <person name="Rohde M."/>
            <person name="Galperin M.Y."/>
            <person name="Jogler C."/>
        </authorList>
    </citation>
    <scope>NUCLEOTIDE SEQUENCE [LARGE SCALE GENOMIC DNA]</scope>
    <source>
        <strain evidence="3 4">CA13</strain>
    </source>
</reference>
<dbReference type="EMBL" id="SJPJ01000001">
    <property type="protein sequence ID" value="TWT82455.1"/>
    <property type="molecule type" value="Genomic_DNA"/>
</dbReference>
<name>A0A5C5Z5H3_9BACT</name>
<dbReference type="Proteomes" id="UP000315010">
    <property type="component" value="Unassembled WGS sequence"/>
</dbReference>
<feature type="chain" id="PRO_5022950666" evidence="1">
    <location>
        <begin position="31"/>
        <end position="312"/>
    </location>
</feature>
<gene>
    <name evidence="3" type="ORF">CA13_39180</name>
</gene>
<feature type="signal peptide" evidence="1">
    <location>
        <begin position="1"/>
        <end position="30"/>
    </location>
</feature>
<dbReference type="InterPro" id="IPR029062">
    <property type="entry name" value="Class_I_gatase-like"/>
</dbReference>
<evidence type="ECO:0000313" key="4">
    <source>
        <dbReference type="Proteomes" id="UP000315010"/>
    </source>
</evidence>